<feature type="transmembrane region" description="Helical" evidence="5">
    <location>
        <begin position="689"/>
        <end position="710"/>
    </location>
</feature>
<evidence type="ECO:0000256" key="1">
    <source>
        <dbReference type="ARBA" id="ARBA00004141"/>
    </source>
</evidence>
<dbReference type="Gene3D" id="1.10.10.10">
    <property type="entry name" value="Winged helix-like DNA-binding domain superfamily/Winged helix DNA-binding domain"/>
    <property type="match status" value="1"/>
</dbReference>
<feature type="transmembrane region" description="Helical" evidence="5">
    <location>
        <begin position="62"/>
        <end position="80"/>
    </location>
</feature>
<accession>T1IYY0</accession>
<dbReference type="PROSITE" id="PS50186">
    <property type="entry name" value="DEP"/>
    <property type="match status" value="1"/>
</dbReference>
<dbReference type="Proteomes" id="UP000014500">
    <property type="component" value="Unassembled WGS sequence"/>
</dbReference>
<dbReference type="Gene3D" id="1.20.1070.10">
    <property type="entry name" value="Rhodopsin 7-helix transmembrane proteins"/>
    <property type="match status" value="1"/>
</dbReference>
<dbReference type="InterPro" id="IPR036390">
    <property type="entry name" value="WH_DNA-bd_sf"/>
</dbReference>
<dbReference type="PANTHER" id="PTHR22829">
    <property type="entry name" value="DEP DOMAIN PROTEIN"/>
    <property type="match status" value="1"/>
</dbReference>
<dbReference type="HOGENOM" id="CLU_018490_0_0_1"/>
<comment type="subcellular location">
    <subcellularLocation>
        <location evidence="1">Membrane</location>
        <topology evidence="1">Multi-pass membrane protein</topology>
    </subcellularLocation>
</comment>
<reference evidence="7" key="2">
    <citation type="submission" date="2015-02" db="UniProtKB">
        <authorList>
            <consortium name="EnsemblMetazoa"/>
        </authorList>
    </citation>
    <scope>IDENTIFICATION</scope>
</reference>
<dbReference type="InterPro" id="IPR000591">
    <property type="entry name" value="DEP_dom"/>
</dbReference>
<reference evidence="8" key="1">
    <citation type="submission" date="2011-05" db="EMBL/GenBank/DDBJ databases">
        <authorList>
            <person name="Richards S.R."/>
            <person name="Qu J."/>
            <person name="Jiang H."/>
            <person name="Jhangiani S.N."/>
            <person name="Agravi P."/>
            <person name="Goodspeed R."/>
            <person name="Gross S."/>
            <person name="Mandapat C."/>
            <person name="Jackson L."/>
            <person name="Mathew T."/>
            <person name="Pu L."/>
            <person name="Thornton R."/>
            <person name="Saada N."/>
            <person name="Wilczek-Boney K.B."/>
            <person name="Lee S."/>
            <person name="Kovar C."/>
            <person name="Wu Y."/>
            <person name="Scherer S.E."/>
            <person name="Worley K.C."/>
            <person name="Muzny D.M."/>
            <person name="Gibbs R."/>
        </authorList>
    </citation>
    <scope>NUCLEOTIDE SEQUENCE</scope>
    <source>
        <strain evidence="8">Brora</strain>
    </source>
</reference>
<sequence length="879" mass="98473">MALNLSTHQLLIRAVPDMVPEPMLVCSAEFFQESRTGVTSNIGRLDNMAVNDSQGGFDFDNVYPAVIECFIIILSGYVAGRLNWISKLESSGLNTFVSHFALPSLIFHSLATLKFSSINWKFLASICIAKSILFIIVMIVTLLVNRPLNYGKAGLYSIFCTQSNDFALGYPIVEALYRNTHKDYSSYLYLAAPISLIILNPIGFILMEIDKHKRSTETRGSDDSRAWIVFRIVRGVFLNPIVLMTLAGILGNVVFRQTVPVILDGILKVLGSAFSATALFSLGIHMVGKVSNLKGKTLVTTGILIALKILVLPLLIRETVTMIQPGASANETVDFSMFGFLYGTFPSAPGVFVYAVQYNLEVDLVASAMVACTFISAPIMFLSAKMITLEVTESADYLPELNKFLFNISIVSLVACIWVIVIFIMGKKWNKVPQYATFCLVISQLIACVGSVLWSSLSHESDWLLYLEFIIFTFGVYSSRVWGALLAVTLVLLRWRSLCFTLRMRTPFVVIGWGIPIVAVTILCTFFTRIATLKNRINPNFTYGTAQAAIAGVLLLCCCVVIVFCLITQQRMRNRSAEYQSLLANDDEISTSINNSQQNFTSCHGDACKVKQDKSGSCCIQDIEDYTSSPCEDALLERRDDLCSTIFPCTSTQRQKCTSTIRNYHSVDLANPEINLITDNFDESLRHTALTLILCLSSLVGFALCCWHFVLEEPSGIYIELEFLDGALNFGQGLLVFALFGLDSRLLVSPIIRRWRRFWYRITTLQSDDQEIKLIAEQFKKYHYEKCAVDLVKDRKCGTNNYKSVFRGNELVDWLLAVGLAHDRTEAIKYGQQLLLARVLKHKDGEQTFCDLPIFYILVFKSFVDFLIVFAKARFESSI</sequence>
<evidence type="ECO:0000313" key="8">
    <source>
        <dbReference type="Proteomes" id="UP000014500"/>
    </source>
</evidence>
<dbReference type="InterPro" id="IPR004776">
    <property type="entry name" value="Mem_transp_PIN-like"/>
</dbReference>
<dbReference type="GO" id="GO:0030514">
    <property type="term" value="P:negative regulation of BMP signaling pathway"/>
    <property type="evidence" value="ECO:0007669"/>
    <property type="project" value="TreeGrafter"/>
</dbReference>
<protein>
    <recommendedName>
        <fullName evidence="6">DEP domain-containing protein</fullName>
    </recommendedName>
</protein>
<evidence type="ECO:0000256" key="5">
    <source>
        <dbReference type="SAM" id="Phobius"/>
    </source>
</evidence>
<name>T1IYY0_STRMM</name>
<evidence type="ECO:0000256" key="4">
    <source>
        <dbReference type="ARBA" id="ARBA00023136"/>
    </source>
</evidence>
<dbReference type="GO" id="GO:0035556">
    <property type="term" value="P:intracellular signal transduction"/>
    <property type="evidence" value="ECO:0007669"/>
    <property type="project" value="InterPro"/>
</dbReference>
<dbReference type="SUPFAM" id="SSF46785">
    <property type="entry name" value="Winged helix' DNA-binding domain"/>
    <property type="match status" value="1"/>
</dbReference>
<feature type="transmembrane region" description="Helical" evidence="5">
    <location>
        <begin position="297"/>
        <end position="316"/>
    </location>
</feature>
<feature type="transmembrane region" description="Helical" evidence="5">
    <location>
        <begin position="469"/>
        <end position="495"/>
    </location>
</feature>
<feature type="transmembrane region" description="Helical" evidence="5">
    <location>
        <begin position="184"/>
        <end position="207"/>
    </location>
</feature>
<evidence type="ECO:0000256" key="2">
    <source>
        <dbReference type="ARBA" id="ARBA00022692"/>
    </source>
</evidence>
<feature type="transmembrane region" description="Helical" evidence="5">
    <location>
        <begin position="730"/>
        <end position="748"/>
    </location>
</feature>
<dbReference type="OMA" id="RISMCRR"/>
<dbReference type="GO" id="GO:0016020">
    <property type="term" value="C:membrane"/>
    <property type="evidence" value="ECO:0007669"/>
    <property type="project" value="UniProtKB-SubCell"/>
</dbReference>
<dbReference type="eggNOG" id="ENOG502QQ69">
    <property type="taxonomic scope" value="Eukaryota"/>
</dbReference>
<dbReference type="GO" id="GO:0055085">
    <property type="term" value="P:transmembrane transport"/>
    <property type="evidence" value="ECO:0007669"/>
    <property type="project" value="InterPro"/>
</dbReference>
<evidence type="ECO:0000259" key="6">
    <source>
        <dbReference type="PROSITE" id="PS50186"/>
    </source>
</evidence>
<dbReference type="Pfam" id="PF03547">
    <property type="entry name" value="Mem_trans"/>
    <property type="match status" value="1"/>
</dbReference>
<dbReference type="AlphaFoldDB" id="T1IYY0"/>
<keyword evidence="2 5" id="KW-0812">Transmembrane</keyword>
<feature type="transmembrane region" description="Helical" evidence="5">
    <location>
        <begin position="435"/>
        <end position="457"/>
    </location>
</feature>
<feature type="transmembrane region" description="Helical" evidence="5">
    <location>
        <begin position="404"/>
        <end position="423"/>
    </location>
</feature>
<dbReference type="SMART" id="SM00049">
    <property type="entry name" value="DEP"/>
    <property type="match status" value="1"/>
</dbReference>
<dbReference type="EMBL" id="JH431701">
    <property type="status" value="NOT_ANNOTATED_CDS"/>
    <property type="molecule type" value="Genomic_DNA"/>
</dbReference>
<keyword evidence="4 5" id="KW-0472">Membrane</keyword>
<dbReference type="InterPro" id="IPR036388">
    <property type="entry name" value="WH-like_DNA-bd_sf"/>
</dbReference>
<feature type="transmembrane region" description="Helical" evidence="5">
    <location>
        <begin position="364"/>
        <end position="384"/>
    </location>
</feature>
<feature type="transmembrane region" description="Helical" evidence="5">
    <location>
        <begin position="122"/>
        <end position="144"/>
    </location>
</feature>
<feature type="transmembrane region" description="Helical" evidence="5">
    <location>
        <begin position="507"/>
        <end position="528"/>
    </location>
</feature>
<keyword evidence="8" id="KW-1185">Reference proteome</keyword>
<dbReference type="PhylomeDB" id="T1IYY0"/>
<feature type="transmembrane region" description="Helical" evidence="5">
    <location>
        <begin position="266"/>
        <end position="285"/>
    </location>
</feature>
<feature type="transmembrane region" description="Helical" evidence="5">
    <location>
        <begin position="228"/>
        <end position="254"/>
    </location>
</feature>
<keyword evidence="3 5" id="KW-1133">Transmembrane helix</keyword>
<evidence type="ECO:0000313" key="7">
    <source>
        <dbReference type="EnsemblMetazoa" id="SMAR006448-PA"/>
    </source>
</evidence>
<evidence type="ECO:0000256" key="3">
    <source>
        <dbReference type="ARBA" id="ARBA00022989"/>
    </source>
</evidence>
<dbReference type="Pfam" id="PF00610">
    <property type="entry name" value="DEP"/>
    <property type="match status" value="1"/>
</dbReference>
<feature type="transmembrane region" description="Helical" evidence="5">
    <location>
        <begin position="548"/>
        <end position="567"/>
    </location>
</feature>
<proteinExistence type="predicted"/>
<organism evidence="7 8">
    <name type="scientific">Strigamia maritima</name>
    <name type="common">European centipede</name>
    <name type="synonym">Geophilus maritimus</name>
    <dbReference type="NCBI Taxonomy" id="126957"/>
    <lineage>
        <taxon>Eukaryota</taxon>
        <taxon>Metazoa</taxon>
        <taxon>Ecdysozoa</taxon>
        <taxon>Arthropoda</taxon>
        <taxon>Myriapoda</taxon>
        <taxon>Chilopoda</taxon>
        <taxon>Pleurostigmophora</taxon>
        <taxon>Geophilomorpha</taxon>
        <taxon>Linotaeniidae</taxon>
        <taxon>Strigamia</taxon>
    </lineage>
</organism>
<dbReference type="EnsemblMetazoa" id="SMAR006448-RA">
    <property type="protein sequence ID" value="SMAR006448-PA"/>
    <property type="gene ID" value="SMAR006448"/>
</dbReference>
<dbReference type="InterPro" id="IPR051832">
    <property type="entry name" value="mTOR-Rac_regulators"/>
</dbReference>
<feature type="domain" description="DEP" evidence="6">
    <location>
        <begin position="785"/>
        <end position="860"/>
    </location>
</feature>
<feature type="transmembrane region" description="Helical" evidence="5">
    <location>
        <begin position="336"/>
        <end position="357"/>
    </location>
</feature>
<dbReference type="PANTHER" id="PTHR22829:SF5">
    <property type="entry name" value="INTEGRAL MEMBRANE PROTEIN GPR155"/>
    <property type="match status" value="1"/>
</dbReference>